<evidence type="ECO:0000256" key="1">
    <source>
        <dbReference type="ARBA" id="ARBA00001964"/>
    </source>
</evidence>
<dbReference type="KEGG" id="vab:WPS_10020"/>
<dbReference type="PANTHER" id="PTHR11516">
    <property type="entry name" value="PYRUVATE DEHYDROGENASE E1 COMPONENT, ALPHA SUBUNIT BACTERIAL AND ORGANELLAR"/>
    <property type="match status" value="1"/>
</dbReference>
<dbReference type="PANTHER" id="PTHR11516:SF60">
    <property type="entry name" value="PYRUVATE DEHYDROGENASE E1 COMPONENT SUBUNIT ALPHA"/>
    <property type="match status" value="1"/>
</dbReference>
<organism evidence="5 6">
    <name type="scientific">Vulcanimicrobium alpinum</name>
    <dbReference type="NCBI Taxonomy" id="3016050"/>
    <lineage>
        <taxon>Bacteria</taxon>
        <taxon>Bacillati</taxon>
        <taxon>Vulcanimicrobiota</taxon>
        <taxon>Vulcanimicrobiia</taxon>
        <taxon>Vulcanimicrobiales</taxon>
        <taxon>Vulcanimicrobiaceae</taxon>
        <taxon>Vulcanimicrobium</taxon>
    </lineage>
</organism>
<evidence type="ECO:0000313" key="5">
    <source>
        <dbReference type="EMBL" id="BDE05726.1"/>
    </source>
</evidence>
<dbReference type="Gene3D" id="3.40.50.970">
    <property type="match status" value="1"/>
</dbReference>
<dbReference type="CDD" id="cd02000">
    <property type="entry name" value="TPP_E1_PDC_ADC_BCADC"/>
    <property type="match status" value="1"/>
</dbReference>
<dbReference type="GO" id="GO:0004739">
    <property type="term" value="F:pyruvate dehydrogenase (acetyl-transferring) activity"/>
    <property type="evidence" value="ECO:0007669"/>
    <property type="project" value="TreeGrafter"/>
</dbReference>
<dbReference type="SUPFAM" id="SSF52518">
    <property type="entry name" value="Thiamin diphosphate-binding fold (THDP-binding)"/>
    <property type="match status" value="1"/>
</dbReference>
<dbReference type="InterPro" id="IPR001017">
    <property type="entry name" value="DH_E1"/>
</dbReference>
<keyword evidence="3" id="KW-0786">Thiamine pyrophosphate</keyword>
<dbReference type="AlphaFoldDB" id="A0AAN2C975"/>
<dbReference type="InterPro" id="IPR050642">
    <property type="entry name" value="PDH_E1_Alpha_Subunit"/>
</dbReference>
<keyword evidence="2" id="KW-0560">Oxidoreductase</keyword>
<dbReference type="InterPro" id="IPR029061">
    <property type="entry name" value="THDP-binding"/>
</dbReference>
<dbReference type="EMBL" id="AP025523">
    <property type="protein sequence ID" value="BDE05726.1"/>
    <property type="molecule type" value="Genomic_DNA"/>
</dbReference>
<proteinExistence type="predicted"/>
<gene>
    <name evidence="5" type="ORF">WPS_10020</name>
</gene>
<dbReference type="GO" id="GO:0006086">
    <property type="term" value="P:pyruvate decarboxylation to acetyl-CoA"/>
    <property type="evidence" value="ECO:0007669"/>
    <property type="project" value="TreeGrafter"/>
</dbReference>
<evidence type="ECO:0000259" key="4">
    <source>
        <dbReference type="Pfam" id="PF00676"/>
    </source>
</evidence>
<evidence type="ECO:0000256" key="3">
    <source>
        <dbReference type="ARBA" id="ARBA00023052"/>
    </source>
</evidence>
<sequence length="360" mass="38025">MANMLSAPARTELGVALLRTMIRIRVLEEGIEKHFLAGDIPGFAHLSIGQEAVAAGVCANLRADDAIASTHRGHGHTLAKGTSMRAMVAELFARATGVCRGKGGSMHIADFSVGMLGANGVVAGGFGLVAGAALSAVQRKTDQVAVCFFGDGATNRGPFHENLNLCAIWNLPAIFVLENNRYASTTSTAETMKIADVSIRAAGYGIPATIVDGFDAFAVYDALAAATARARSGGGPTFVECKTFRARGHYIGDPERYRRKGEADDVMQSDDPIVRMQAGLGDALSPDAFERLWNDARDEFADAVAFARNSPAPERDEAFFGVFSGDRDPADPVHRIEARERDALVPFAPQVGSGSQGSGH</sequence>
<feature type="domain" description="Dehydrogenase E1 component" evidence="4">
    <location>
        <begin position="20"/>
        <end position="313"/>
    </location>
</feature>
<dbReference type="Proteomes" id="UP001317532">
    <property type="component" value="Chromosome"/>
</dbReference>
<protein>
    <submittedName>
        <fullName evidence="5">Acetoin:2,6-dichlorophenolindophenol oxidoreductase subunit alpha</fullName>
    </submittedName>
</protein>
<evidence type="ECO:0000256" key="2">
    <source>
        <dbReference type="ARBA" id="ARBA00023002"/>
    </source>
</evidence>
<name>A0AAN2C975_UNVUL</name>
<evidence type="ECO:0000313" key="6">
    <source>
        <dbReference type="Proteomes" id="UP001317532"/>
    </source>
</evidence>
<reference evidence="5 6" key="1">
    <citation type="journal article" date="2022" name="ISME Commun">
        <title>Vulcanimicrobium alpinus gen. nov. sp. nov., the first cultivated representative of the candidate phylum 'Eremiobacterota', is a metabolically versatile aerobic anoxygenic phototroph.</title>
        <authorList>
            <person name="Yabe S."/>
            <person name="Muto K."/>
            <person name="Abe K."/>
            <person name="Yokota A."/>
            <person name="Staudigel H."/>
            <person name="Tebo B.M."/>
        </authorList>
    </citation>
    <scope>NUCLEOTIDE SEQUENCE [LARGE SCALE GENOMIC DNA]</scope>
    <source>
        <strain evidence="5 6">WC8-2</strain>
    </source>
</reference>
<accession>A0AAN2C975</accession>
<comment type="cofactor">
    <cofactor evidence="1">
        <name>thiamine diphosphate</name>
        <dbReference type="ChEBI" id="CHEBI:58937"/>
    </cofactor>
</comment>
<keyword evidence="6" id="KW-1185">Reference proteome</keyword>
<dbReference type="Pfam" id="PF00676">
    <property type="entry name" value="E1_dh"/>
    <property type="match status" value="1"/>
</dbReference>